<organism evidence="2 3">
    <name type="scientific">Ekhidna lutea</name>
    <dbReference type="NCBI Taxonomy" id="447679"/>
    <lineage>
        <taxon>Bacteria</taxon>
        <taxon>Pseudomonadati</taxon>
        <taxon>Bacteroidota</taxon>
        <taxon>Cytophagia</taxon>
        <taxon>Cytophagales</taxon>
        <taxon>Reichenbachiellaceae</taxon>
        <taxon>Ekhidna</taxon>
    </lineage>
</organism>
<dbReference type="Gene3D" id="2.10.260.10">
    <property type="match status" value="1"/>
</dbReference>
<evidence type="ECO:0000259" key="1">
    <source>
        <dbReference type="SMART" id="SM00966"/>
    </source>
</evidence>
<dbReference type="SMART" id="SM00966">
    <property type="entry name" value="SpoVT_AbrB"/>
    <property type="match status" value="1"/>
</dbReference>
<dbReference type="SUPFAM" id="SSF89447">
    <property type="entry name" value="AbrB/MazE/MraZ-like"/>
    <property type="match status" value="1"/>
</dbReference>
<dbReference type="EMBL" id="FZPD01000004">
    <property type="protein sequence ID" value="SNT20139.1"/>
    <property type="molecule type" value="Genomic_DNA"/>
</dbReference>
<dbReference type="RefSeq" id="WP_089357501.1">
    <property type="nucleotide sequence ID" value="NZ_FZPD01000004.1"/>
</dbReference>
<sequence>MRKAKVTTIGSSVGVVLPKEIMEKLKVEKGDTIFFVDTPNGIELTAYDVEFEEQMNAAKKVMKKYRNALRELAK</sequence>
<dbReference type="InterPro" id="IPR007159">
    <property type="entry name" value="SpoVT-AbrB_dom"/>
</dbReference>
<accession>A0A239KRJ1</accession>
<evidence type="ECO:0000313" key="3">
    <source>
        <dbReference type="Proteomes" id="UP000198393"/>
    </source>
</evidence>
<dbReference type="GO" id="GO:0003677">
    <property type="term" value="F:DNA binding"/>
    <property type="evidence" value="ECO:0007669"/>
    <property type="project" value="InterPro"/>
</dbReference>
<dbReference type="NCBIfam" id="TIGR02609">
    <property type="entry name" value="doc_partner"/>
    <property type="match status" value="1"/>
</dbReference>
<dbReference type="OrthoDB" id="9795766at2"/>
<proteinExistence type="predicted"/>
<dbReference type="AlphaFoldDB" id="A0A239KRJ1"/>
<feature type="domain" description="SpoVT-AbrB" evidence="1">
    <location>
        <begin position="7"/>
        <end position="50"/>
    </location>
</feature>
<name>A0A239KRJ1_EKHLU</name>
<dbReference type="InterPro" id="IPR013432">
    <property type="entry name" value="Doc_partner"/>
</dbReference>
<dbReference type="InterPro" id="IPR037914">
    <property type="entry name" value="SpoVT-AbrB_sf"/>
</dbReference>
<protein>
    <submittedName>
        <fullName evidence="2">Putative addiction module antidote</fullName>
    </submittedName>
</protein>
<dbReference type="Pfam" id="PF04014">
    <property type="entry name" value="MazE_antitoxin"/>
    <property type="match status" value="1"/>
</dbReference>
<dbReference type="Proteomes" id="UP000198393">
    <property type="component" value="Unassembled WGS sequence"/>
</dbReference>
<reference evidence="2 3" key="1">
    <citation type="submission" date="2017-06" db="EMBL/GenBank/DDBJ databases">
        <authorList>
            <person name="Kim H.J."/>
            <person name="Triplett B.A."/>
        </authorList>
    </citation>
    <scope>NUCLEOTIDE SEQUENCE [LARGE SCALE GENOMIC DNA]</scope>
    <source>
        <strain evidence="2 3">DSM 19307</strain>
    </source>
</reference>
<evidence type="ECO:0000313" key="2">
    <source>
        <dbReference type="EMBL" id="SNT20139.1"/>
    </source>
</evidence>
<gene>
    <name evidence="2" type="ORF">SAMN05421640_2823</name>
</gene>
<keyword evidence="3" id="KW-1185">Reference proteome</keyword>